<reference evidence="1" key="1">
    <citation type="submission" date="2023-04" db="EMBL/GenBank/DDBJ databases">
        <title>A chromosome-level genome assembly of the parasitoid wasp Eretmocerus hayati.</title>
        <authorList>
            <person name="Zhong Y."/>
            <person name="Liu S."/>
            <person name="Liu Y."/>
        </authorList>
    </citation>
    <scope>NUCLEOTIDE SEQUENCE</scope>
    <source>
        <strain evidence="1">ZJU_SS_LIU_2023</strain>
    </source>
</reference>
<evidence type="ECO:0000313" key="1">
    <source>
        <dbReference type="EMBL" id="KAJ8683828.1"/>
    </source>
</evidence>
<comment type="caution">
    <text evidence="1">The sequence shown here is derived from an EMBL/GenBank/DDBJ whole genome shotgun (WGS) entry which is preliminary data.</text>
</comment>
<protein>
    <submittedName>
        <fullName evidence="1">Uncharacterized protein</fullName>
    </submittedName>
</protein>
<dbReference type="Proteomes" id="UP001239111">
    <property type="component" value="Chromosome 1"/>
</dbReference>
<dbReference type="EMBL" id="CM056741">
    <property type="protein sequence ID" value="KAJ8683828.1"/>
    <property type="molecule type" value="Genomic_DNA"/>
</dbReference>
<gene>
    <name evidence="1" type="ORF">QAD02_019620</name>
</gene>
<evidence type="ECO:0000313" key="2">
    <source>
        <dbReference type="Proteomes" id="UP001239111"/>
    </source>
</evidence>
<accession>A0ACC2PK38</accession>
<name>A0ACC2PK38_9HYME</name>
<proteinExistence type="predicted"/>
<sequence length="261" mass="29262">MVGGETDLPYLVTGCIFYAFGLKWCWEYAKMWHIYPKPRPHRESPKMGMIPRFRKSCLRTLNSHPIEGCLKLIATAVGLFGTLTGGLPNSGIVSPKVIHATIYLFFAFSGLVDVLYFYFPRNVSDGLSKMALAQSFFIEGFLFVWANVSESPEVNMILAAIVWTTSIAVTLELVWPEVRLLRGATTLLHGGWYSHMVRVFRSEPLSLAKIALTFSWHVAVASTVTLITVVITRSCLPREPPPPPQVPIYDYCNEMQIRSAS</sequence>
<organism evidence="1 2">
    <name type="scientific">Eretmocerus hayati</name>
    <dbReference type="NCBI Taxonomy" id="131215"/>
    <lineage>
        <taxon>Eukaryota</taxon>
        <taxon>Metazoa</taxon>
        <taxon>Ecdysozoa</taxon>
        <taxon>Arthropoda</taxon>
        <taxon>Hexapoda</taxon>
        <taxon>Insecta</taxon>
        <taxon>Pterygota</taxon>
        <taxon>Neoptera</taxon>
        <taxon>Endopterygota</taxon>
        <taxon>Hymenoptera</taxon>
        <taxon>Apocrita</taxon>
        <taxon>Proctotrupomorpha</taxon>
        <taxon>Chalcidoidea</taxon>
        <taxon>Aphelinidae</taxon>
        <taxon>Aphelininae</taxon>
        <taxon>Eretmocerus</taxon>
    </lineage>
</organism>
<keyword evidence="2" id="KW-1185">Reference proteome</keyword>